<protein>
    <recommendedName>
        <fullName evidence="1">Ketoreductase (KR) domain-containing protein</fullName>
    </recommendedName>
</protein>
<evidence type="ECO:0000313" key="2">
    <source>
        <dbReference type="EMBL" id="KAK3283816.1"/>
    </source>
</evidence>
<feature type="domain" description="Ketoreductase (KR)" evidence="1">
    <location>
        <begin position="226"/>
        <end position="282"/>
    </location>
</feature>
<accession>A0AAE0LFS3</accession>
<proteinExistence type="predicted"/>
<sequence length="288" mass="31382">MAKTQSPQPRAVPSGCTAEALPPLLTALSPQQSAAVLLMLTTALLPQQPVAVLLRHFTPELVQSNEEPSIKTKQGEAAVAQHMHMLGETVVARMCTPGGILADTDMFDRLQIRFLPSETELMDAQQHLTLGTVDEVLGISSLSNISANMDMRPINCKPVQSHSMPPPWPPPARAFVHLSGSGVQHAQLWSLLISTCSTTLWLMKRGDICHRMVTIDLMAASSGKSEVLQEGRVPNQTSDTMWALAAAKVDGTRRLHNRSRTGSMVCKVLFSSVVSLLQQQREAAQRPW</sequence>
<gene>
    <name evidence="2" type="ORF">CYMTET_8505</name>
</gene>
<dbReference type="EMBL" id="LGRX02002645">
    <property type="protein sequence ID" value="KAK3283816.1"/>
    <property type="molecule type" value="Genomic_DNA"/>
</dbReference>
<evidence type="ECO:0000259" key="1">
    <source>
        <dbReference type="Pfam" id="PF08659"/>
    </source>
</evidence>
<name>A0AAE0LFS3_9CHLO</name>
<dbReference type="InterPro" id="IPR013968">
    <property type="entry name" value="PKS_KR"/>
</dbReference>
<evidence type="ECO:0000313" key="3">
    <source>
        <dbReference type="Proteomes" id="UP001190700"/>
    </source>
</evidence>
<dbReference type="Proteomes" id="UP001190700">
    <property type="component" value="Unassembled WGS sequence"/>
</dbReference>
<dbReference type="AlphaFoldDB" id="A0AAE0LFS3"/>
<organism evidence="2 3">
    <name type="scientific">Cymbomonas tetramitiformis</name>
    <dbReference type="NCBI Taxonomy" id="36881"/>
    <lineage>
        <taxon>Eukaryota</taxon>
        <taxon>Viridiplantae</taxon>
        <taxon>Chlorophyta</taxon>
        <taxon>Pyramimonadophyceae</taxon>
        <taxon>Pyramimonadales</taxon>
        <taxon>Pyramimonadaceae</taxon>
        <taxon>Cymbomonas</taxon>
    </lineage>
</organism>
<dbReference type="Pfam" id="PF08659">
    <property type="entry name" value="KR"/>
    <property type="match status" value="1"/>
</dbReference>
<comment type="caution">
    <text evidence="2">The sequence shown here is derived from an EMBL/GenBank/DDBJ whole genome shotgun (WGS) entry which is preliminary data.</text>
</comment>
<keyword evidence="3" id="KW-1185">Reference proteome</keyword>
<reference evidence="2 3" key="1">
    <citation type="journal article" date="2015" name="Genome Biol. Evol.">
        <title>Comparative Genomics of a Bacterivorous Green Alga Reveals Evolutionary Causalities and Consequences of Phago-Mixotrophic Mode of Nutrition.</title>
        <authorList>
            <person name="Burns J.A."/>
            <person name="Paasch A."/>
            <person name="Narechania A."/>
            <person name="Kim E."/>
        </authorList>
    </citation>
    <scope>NUCLEOTIDE SEQUENCE [LARGE SCALE GENOMIC DNA]</scope>
    <source>
        <strain evidence="2 3">PLY_AMNH</strain>
    </source>
</reference>